<keyword evidence="3" id="KW-0862">Zinc</keyword>
<dbReference type="AlphaFoldDB" id="A0A8J9UP40"/>
<evidence type="ECO:0000256" key="4">
    <source>
        <dbReference type="PROSITE-ProRule" id="PRU00146"/>
    </source>
</evidence>
<dbReference type="GO" id="GO:0031012">
    <property type="term" value="C:extracellular matrix"/>
    <property type="evidence" value="ECO:0007669"/>
    <property type="project" value="TreeGrafter"/>
</dbReference>
<dbReference type="GO" id="GO:0003824">
    <property type="term" value="F:catalytic activity"/>
    <property type="evidence" value="ECO:0007669"/>
    <property type="project" value="InterPro"/>
</dbReference>
<evidence type="ECO:0000256" key="2">
    <source>
        <dbReference type="ARBA" id="ARBA00022771"/>
    </source>
</evidence>
<organism evidence="6 7">
    <name type="scientific">Brenthis ino</name>
    <name type="common">lesser marbled fritillary</name>
    <dbReference type="NCBI Taxonomy" id="405034"/>
    <lineage>
        <taxon>Eukaryota</taxon>
        <taxon>Metazoa</taxon>
        <taxon>Ecdysozoa</taxon>
        <taxon>Arthropoda</taxon>
        <taxon>Hexapoda</taxon>
        <taxon>Insecta</taxon>
        <taxon>Pterygota</taxon>
        <taxon>Neoptera</taxon>
        <taxon>Endopterygota</taxon>
        <taxon>Lepidoptera</taxon>
        <taxon>Glossata</taxon>
        <taxon>Ditrysia</taxon>
        <taxon>Papilionoidea</taxon>
        <taxon>Nymphalidae</taxon>
        <taxon>Heliconiinae</taxon>
        <taxon>Argynnini</taxon>
        <taxon>Brenthis</taxon>
    </lineage>
</organism>
<dbReference type="SMART" id="SM00249">
    <property type="entry name" value="PHD"/>
    <property type="match status" value="1"/>
</dbReference>
<dbReference type="EMBL" id="OV170223">
    <property type="protein sequence ID" value="CAH0723442.1"/>
    <property type="molecule type" value="Genomic_DNA"/>
</dbReference>
<evidence type="ECO:0000259" key="5">
    <source>
        <dbReference type="PROSITE" id="PS50016"/>
    </source>
</evidence>
<dbReference type="Gene3D" id="3.30.40.10">
    <property type="entry name" value="Zinc/RING finger domain, C3HC4 (zinc finger)"/>
    <property type="match status" value="1"/>
</dbReference>
<dbReference type="GO" id="GO:0061343">
    <property type="term" value="P:cell adhesion involved in heart morphogenesis"/>
    <property type="evidence" value="ECO:0007669"/>
    <property type="project" value="TreeGrafter"/>
</dbReference>
<dbReference type="Gene3D" id="3.60.10.10">
    <property type="entry name" value="Endonuclease/exonuclease/phosphatase"/>
    <property type="match status" value="1"/>
</dbReference>
<dbReference type="InterPro" id="IPR005135">
    <property type="entry name" value="Endo/exonuclease/phosphatase"/>
</dbReference>
<accession>A0A8J9UP40</accession>
<name>A0A8J9UP40_9NEOP</name>
<dbReference type="SUPFAM" id="SSF57903">
    <property type="entry name" value="FYVE/PHD zinc finger"/>
    <property type="match status" value="1"/>
</dbReference>
<dbReference type="GO" id="GO:0007508">
    <property type="term" value="P:larval heart development"/>
    <property type="evidence" value="ECO:0007669"/>
    <property type="project" value="TreeGrafter"/>
</dbReference>
<dbReference type="InterPro" id="IPR013083">
    <property type="entry name" value="Znf_RING/FYVE/PHD"/>
</dbReference>
<dbReference type="SUPFAM" id="SSF56219">
    <property type="entry name" value="DNase I-like"/>
    <property type="match status" value="1"/>
</dbReference>
<dbReference type="PANTHER" id="PTHR33395">
    <property type="entry name" value="TRANSCRIPTASE, PUTATIVE-RELATED-RELATED"/>
    <property type="match status" value="1"/>
</dbReference>
<evidence type="ECO:0000256" key="1">
    <source>
        <dbReference type="ARBA" id="ARBA00022723"/>
    </source>
</evidence>
<keyword evidence="2 4" id="KW-0863">Zinc-finger</keyword>
<feature type="non-terminal residue" evidence="6">
    <location>
        <position position="374"/>
    </location>
</feature>
<evidence type="ECO:0000313" key="7">
    <source>
        <dbReference type="Proteomes" id="UP000838878"/>
    </source>
</evidence>
<dbReference type="PROSITE" id="PS50016">
    <property type="entry name" value="ZF_PHD_2"/>
    <property type="match status" value="1"/>
</dbReference>
<protein>
    <recommendedName>
        <fullName evidence="5">PHD-type domain-containing protein</fullName>
    </recommendedName>
</protein>
<gene>
    <name evidence="6" type="ORF">BINO364_LOCUS9271</name>
</gene>
<dbReference type="InterPro" id="IPR036691">
    <property type="entry name" value="Endo/exonu/phosph_ase_sf"/>
</dbReference>
<keyword evidence="1" id="KW-0479">Metal-binding</keyword>
<dbReference type="InterPro" id="IPR001965">
    <property type="entry name" value="Znf_PHD"/>
</dbReference>
<dbReference type="Proteomes" id="UP000838878">
    <property type="component" value="Chromosome 3"/>
</dbReference>
<dbReference type="Pfam" id="PF14529">
    <property type="entry name" value="Exo_endo_phos_2"/>
    <property type="match status" value="1"/>
</dbReference>
<dbReference type="InterPro" id="IPR011011">
    <property type="entry name" value="Znf_FYVE_PHD"/>
</dbReference>
<evidence type="ECO:0000313" key="6">
    <source>
        <dbReference type="EMBL" id="CAH0723442.1"/>
    </source>
</evidence>
<sequence length="374" mass="43297">MDCKYCSEVLKGDECIKCVSCNRTSHFQCVGLSEADFKRMLPMNRAKWKCPICKTSNKSSNSPQVFSTDAKSLLLLFDERFNNLNTTIESFKTFITEEFRKVTETVKQWSEKITNMESSINSIIQRMNDFDLEISKIAHLESELKELQMSFNEIKENNSKKTWLLPGIFNEELFDTRYDVYRTDRDYQRFNLSMGDGTLIAVRREINIDLRNIPQIPDINDANITILNINLRTGAVQKSLIVVCCYFPQNCNQSDSQLKLFEYVSDLRLDFPLYNIIVMGDFNIKDATWSLQNSDSGFKLENISENILTYQLSTFMSFTDLQQYNCVLNNNNRLLDLVLSDLKCLVSRTLPLSEPEDGHHPPLLVENYQKLTGN</sequence>
<feature type="domain" description="PHD-type" evidence="5">
    <location>
        <begin position="1"/>
        <end position="56"/>
    </location>
</feature>
<dbReference type="GO" id="GO:0008270">
    <property type="term" value="F:zinc ion binding"/>
    <property type="evidence" value="ECO:0007669"/>
    <property type="project" value="UniProtKB-KW"/>
</dbReference>
<keyword evidence="7" id="KW-1185">Reference proteome</keyword>
<dbReference type="PANTHER" id="PTHR33395:SF22">
    <property type="entry name" value="REVERSE TRANSCRIPTASE DOMAIN-CONTAINING PROTEIN"/>
    <property type="match status" value="1"/>
</dbReference>
<dbReference type="InterPro" id="IPR019787">
    <property type="entry name" value="Znf_PHD-finger"/>
</dbReference>
<reference evidence="6" key="1">
    <citation type="submission" date="2021-12" db="EMBL/GenBank/DDBJ databases">
        <authorList>
            <person name="Martin H S."/>
        </authorList>
    </citation>
    <scope>NUCLEOTIDE SEQUENCE</scope>
</reference>
<dbReference type="OrthoDB" id="270215at2759"/>
<evidence type="ECO:0000256" key="3">
    <source>
        <dbReference type="ARBA" id="ARBA00022833"/>
    </source>
</evidence>
<proteinExistence type="predicted"/>